<dbReference type="AlphaFoldDB" id="A0A0S2DBL7"/>
<accession>A0A0S2DBL7</accession>
<evidence type="ECO:0000313" key="2">
    <source>
        <dbReference type="Proteomes" id="UP000061569"/>
    </source>
</evidence>
<dbReference type="Proteomes" id="UP000061569">
    <property type="component" value="Chromosome"/>
</dbReference>
<dbReference type="KEGG" id="lez:GLE_0567"/>
<evidence type="ECO:0000313" key="1">
    <source>
        <dbReference type="EMBL" id="ALN55925.1"/>
    </source>
</evidence>
<protein>
    <submittedName>
        <fullName evidence="1">Uncharacterized protein</fullName>
    </submittedName>
</protein>
<dbReference type="EMBL" id="CP013140">
    <property type="protein sequence ID" value="ALN55925.1"/>
    <property type="molecule type" value="Genomic_DNA"/>
</dbReference>
<name>A0A0S2DBL7_LYSEN</name>
<organism evidence="1 2">
    <name type="scientific">Lysobacter enzymogenes</name>
    <dbReference type="NCBI Taxonomy" id="69"/>
    <lineage>
        <taxon>Bacteria</taxon>
        <taxon>Pseudomonadati</taxon>
        <taxon>Pseudomonadota</taxon>
        <taxon>Gammaproteobacteria</taxon>
        <taxon>Lysobacterales</taxon>
        <taxon>Lysobacteraceae</taxon>
        <taxon>Lysobacter</taxon>
    </lineage>
</organism>
<proteinExistence type="predicted"/>
<gene>
    <name evidence="1" type="ORF">GLE_0567</name>
</gene>
<sequence length="38" mass="4681">MRSLHHFWKRWFSIVSILNPIAQAYRFPIDRTHKETPT</sequence>
<dbReference type="PATRIC" id="fig|69.6.peg.561"/>
<reference evidence="1 2" key="1">
    <citation type="submission" date="2015-11" db="EMBL/GenBank/DDBJ databases">
        <title>Genome sequences of Lysobacter enzymogenes strain C3 and Lysobacter antibioticus ATCC 29479.</title>
        <authorList>
            <person name="Kobayashi D.Y."/>
        </authorList>
    </citation>
    <scope>NUCLEOTIDE SEQUENCE [LARGE SCALE GENOMIC DNA]</scope>
    <source>
        <strain evidence="1 2">C3</strain>
    </source>
</reference>